<accession>A0ABN3BEG2</accession>
<feature type="compositionally biased region" description="Basic and acidic residues" evidence="1">
    <location>
        <begin position="89"/>
        <end position="100"/>
    </location>
</feature>
<dbReference type="RefSeq" id="WP_221335342.1">
    <property type="nucleotide sequence ID" value="NZ_BAAAOQ010000005.1"/>
</dbReference>
<sequence>MAACQLVTSVQGQWQLKKPENRCLLSTVRAAGRRRMTGTYWLLLLTTEREVFGSRRGQRAGKFYEVLEQMLASTCRRLPAGPRKSPPPTDRRTASSEEVPRSYIGSGDGRPLLAARRSGTPQAPRSLGDG</sequence>
<keyword evidence="3" id="KW-1185">Reference proteome</keyword>
<organism evidence="2 3">
    <name type="scientific">Streptomyces bangladeshensis</name>
    <dbReference type="NCBI Taxonomy" id="295352"/>
    <lineage>
        <taxon>Bacteria</taxon>
        <taxon>Bacillati</taxon>
        <taxon>Actinomycetota</taxon>
        <taxon>Actinomycetes</taxon>
        <taxon>Kitasatosporales</taxon>
        <taxon>Streptomycetaceae</taxon>
        <taxon>Streptomyces</taxon>
    </lineage>
</organism>
<protein>
    <submittedName>
        <fullName evidence="2">Uncharacterized protein</fullName>
    </submittedName>
</protein>
<dbReference type="EMBL" id="BAAAOQ010000005">
    <property type="protein sequence ID" value="GAA2194226.1"/>
    <property type="molecule type" value="Genomic_DNA"/>
</dbReference>
<evidence type="ECO:0000313" key="3">
    <source>
        <dbReference type="Proteomes" id="UP001501391"/>
    </source>
</evidence>
<reference evidence="2 3" key="1">
    <citation type="journal article" date="2019" name="Int. J. Syst. Evol. Microbiol.">
        <title>The Global Catalogue of Microorganisms (GCM) 10K type strain sequencing project: providing services to taxonomists for standard genome sequencing and annotation.</title>
        <authorList>
            <consortium name="The Broad Institute Genomics Platform"/>
            <consortium name="The Broad Institute Genome Sequencing Center for Infectious Disease"/>
            <person name="Wu L."/>
            <person name="Ma J."/>
        </authorList>
    </citation>
    <scope>NUCLEOTIDE SEQUENCE [LARGE SCALE GENOMIC DNA]</scope>
    <source>
        <strain evidence="2 3">JCM 14924</strain>
    </source>
</reference>
<evidence type="ECO:0000313" key="2">
    <source>
        <dbReference type="EMBL" id="GAA2194226.1"/>
    </source>
</evidence>
<evidence type="ECO:0000256" key="1">
    <source>
        <dbReference type="SAM" id="MobiDB-lite"/>
    </source>
</evidence>
<gene>
    <name evidence="2" type="ORF">GCM10009787_19320</name>
</gene>
<feature type="region of interest" description="Disordered" evidence="1">
    <location>
        <begin position="75"/>
        <end position="130"/>
    </location>
</feature>
<proteinExistence type="predicted"/>
<name>A0ABN3BEG2_9ACTN</name>
<dbReference type="Proteomes" id="UP001501391">
    <property type="component" value="Unassembled WGS sequence"/>
</dbReference>
<comment type="caution">
    <text evidence="2">The sequence shown here is derived from an EMBL/GenBank/DDBJ whole genome shotgun (WGS) entry which is preliminary data.</text>
</comment>